<feature type="transmembrane region" description="Helical" evidence="1">
    <location>
        <begin position="73"/>
        <end position="92"/>
    </location>
</feature>
<protein>
    <recommendedName>
        <fullName evidence="4">Holin</fullName>
    </recommendedName>
</protein>
<organism evidence="2 3">
    <name type="scientific">Bordetella phage vB_BbrP_BB8</name>
    <dbReference type="NCBI Taxonomy" id="2587820"/>
    <lineage>
        <taxon>Viruses</taxon>
        <taxon>Duplodnaviria</taxon>
        <taxon>Heunggongvirae</taxon>
        <taxon>Uroviricota</taxon>
        <taxon>Caudoviricetes</taxon>
        <taxon>Autographivirales</taxon>
        <taxon>Autographivirales incertae sedis</taxon>
        <taxon>Vistulavirus</taxon>
        <taxon>Vistulavirus BB8</taxon>
    </lineage>
</organism>
<feature type="transmembrane region" description="Helical" evidence="1">
    <location>
        <begin position="104"/>
        <end position="123"/>
    </location>
</feature>
<reference evidence="2 3" key="1">
    <citation type="submission" date="2019-05" db="EMBL/GenBank/DDBJ databases">
        <authorList>
            <person name="Karczewska-Golec J."/>
            <person name="Decewicz P."/>
            <person name="Golec P."/>
        </authorList>
    </citation>
    <scope>NUCLEOTIDE SEQUENCE [LARGE SCALE GENOMIC DNA]</scope>
</reference>
<proteinExistence type="predicted"/>
<keyword evidence="1" id="KW-1133">Transmembrane helix</keyword>
<accession>A0A4Y5TNU0</accession>
<evidence type="ECO:0000256" key="1">
    <source>
        <dbReference type="SAM" id="Phobius"/>
    </source>
</evidence>
<gene>
    <name evidence="2" type="ORF">bb8_p43</name>
</gene>
<dbReference type="Proteomes" id="UP000315813">
    <property type="component" value="Segment"/>
</dbReference>
<evidence type="ECO:0000313" key="3">
    <source>
        <dbReference type="Proteomes" id="UP000315813"/>
    </source>
</evidence>
<evidence type="ECO:0008006" key="4">
    <source>
        <dbReference type="Google" id="ProtNLM"/>
    </source>
</evidence>
<name>A0A4Y5TNU0_9CAUD</name>
<keyword evidence="1" id="KW-0472">Membrane</keyword>
<sequence length="129" mass="13855">MILETILGSVIVPAVIDFFKGAGSAISRKWFGESVDDQIKIQNADVEKLKALAQLDNPYGTPSQWVIDLRASFRYIGAALAMVIGAACIYAGVTVPGTEDILEIGFTLVGAPFGFIFGERLYLGLKGKK</sequence>
<keyword evidence="3" id="KW-1185">Reference proteome</keyword>
<dbReference type="EMBL" id="MK984681">
    <property type="protein sequence ID" value="QDB71018.1"/>
    <property type="molecule type" value="Genomic_DNA"/>
</dbReference>
<keyword evidence="1" id="KW-0812">Transmembrane</keyword>
<evidence type="ECO:0000313" key="2">
    <source>
        <dbReference type="EMBL" id="QDB71018.1"/>
    </source>
</evidence>